<evidence type="ECO:0000313" key="1">
    <source>
        <dbReference type="EMBL" id="CAJ0591527.1"/>
    </source>
</evidence>
<evidence type="ECO:0000313" key="2">
    <source>
        <dbReference type="Proteomes" id="UP001176961"/>
    </source>
</evidence>
<accession>A0AA36DT04</accession>
<gene>
    <name evidence="1" type="ORF">CYNAS_LOCUS3510</name>
</gene>
<keyword evidence="2" id="KW-1185">Reference proteome</keyword>
<comment type="caution">
    <text evidence="1">The sequence shown here is derived from an EMBL/GenBank/DDBJ whole genome shotgun (WGS) entry which is preliminary data.</text>
</comment>
<sequence>MFESAPVYEDALWEYSYMGVQKFKSKVNRCVLAPHKAGKNVTCHHLEKNGLSGSLVRNTFCSSAVSMCGSIYRNWLWDNRVPCNLANVNVF</sequence>
<dbReference type="AlphaFoldDB" id="A0AA36DT04"/>
<proteinExistence type="predicted"/>
<dbReference type="EMBL" id="CATQJL010000001">
    <property type="protein sequence ID" value="CAJ0591527.1"/>
    <property type="molecule type" value="Genomic_DNA"/>
</dbReference>
<name>A0AA36DT04_CYLNA</name>
<dbReference type="Proteomes" id="UP001176961">
    <property type="component" value="Unassembled WGS sequence"/>
</dbReference>
<protein>
    <submittedName>
        <fullName evidence="1">Uncharacterized protein</fullName>
    </submittedName>
</protein>
<reference evidence="1" key="1">
    <citation type="submission" date="2023-07" db="EMBL/GenBank/DDBJ databases">
        <authorList>
            <consortium name="CYATHOMIX"/>
        </authorList>
    </citation>
    <scope>NUCLEOTIDE SEQUENCE</scope>
    <source>
        <strain evidence="1">N/A</strain>
    </source>
</reference>
<organism evidence="1 2">
    <name type="scientific">Cylicocyclus nassatus</name>
    <name type="common">Nematode worm</name>
    <dbReference type="NCBI Taxonomy" id="53992"/>
    <lineage>
        <taxon>Eukaryota</taxon>
        <taxon>Metazoa</taxon>
        <taxon>Ecdysozoa</taxon>
        <taxon>Nematoda</taxon>
        <taxon>Chromadorea</taxon>
        <taxon>Rhabditida</taxon>
        <taxon>Rhabditina</taxon>
        <taxon>Rhabditomorpha</taxon>
        <taxon>Strongyloidea</taxon>
        <taxon>Strongylidae</taxon>
        <taxon>Cylicocyclus</taxon>
    </lineage>
</organism>